<evidence type="ECO:0000313" key="4">
    <source>
        <dbReference type="Proteomes" id="UP000006727"/>
    </source>
</evidence>
<evidence type="ECO:0000313" key="3">
    <source>
        <dbReference type="EnsemblPlants" id="Pp3c25_10461V3.1"/>
    </source>
</evidence>
<gene>
    <name evidence="2" type="ORF">PHYPA_029817</name>
</gene>
<sequence length="115" mass="13364">MGSAVKCEMRNNCFPIGLTAAMMAYYCFKLSDHSDGLLFRSLCRDALSHTFNFSASHPQRCWKRFAQYLVPELATNLDKLEPHWYSFQRRRQSEKMIYSFPIGLIAAMMAFYLTA</sequence>
<name>A0A2K1IEG4_PHYPA</name>
<dbReference type="InParanoid" id="A0A2K1IEG4"/>
<organism evidence="2">
    <name type="scientific">Physcomitrium patens</name>
    <name type="common">Spreading-leaved earth moss</name>
    <name type="synonym">Physcomitrella patens</name>
    <dbReference type="NCBI Taxonomy" id="3218"/>
    <lineage>
        <taxon>Eukaryota</taxon>
        <taxon>Viridiplantae</taxon>
        <taxon>Streptophyta</taxon>
        <taxon>Embryophyta</taxon>
        <taxon>Bryophyta</taxon>
        <taxon>Bryophytina</taxon>
        <taxon>Bryopsida</taxon>
        <taxon>Funariidae</taxon>
        <taxon>Funariales</taxon>
        <taxon>Funariaceae</taxon>
        <taxon>Physcomitrium</taxon>
    </lineage>
</organism>
<dbReference type="EMBL" id="ABEU02000025">
    <property type="protein sequence ID" value="PNR27665.1"/>
    <property type="molecule type" value="Genomic_DNA"/>
</dbReference>
<keyword evidence="1" id="KW-0472">Membrane</keyword>
<protein>
    <submittedName>
        <fullName evidence="2 3">Uncharacterized protein</fullName>
    </submittedName>
</protein>
<keyword evidence="1" id="KW-1133">Transmembrane helix</keyword>
<proteinExistence type="predicted"/>
<evidence type="ECO:0000256" key="1">
    <source>
        <dbReference type="SAM" id="Phobius"/>
    </source>
</evidence>
<dbReference type="PaxDb" id="3218-PP1S168_59V6.1"/>
<evidence type="ECO:0000313" key="2">
    <source>
        <dbReference type="EMBL" id="PNR27665.1"/>
    </source>
</evidence>
<reference evidence="2 4" key="1">
    <citation type="journal article" date="2008" name="Science">
        <title>The Physcomitrella genome reveals evolutionary insights into the conquest of land by plants.</title>
        <authorList>
            <person name="Rensing S."/>
            <person name="Lang D."/>
            <person name="Zimmer A."/>
            <person name="Terry A."/>
            <person name="Salamov A."/>
            <person name="Shapiro H."/>
            <person name="Nishiyama T."/>
            <person name="Perroud P.-F."/>
            <person name="Lindquist E."/>
            <person name="Kamisugi Y."/>
            <person name="Tanahashi T."/>
            <person name="Sakakibara K."/>
            <person name="Fujita T."/>
            <person name="Oishi K."/>
            <person name="Shin-I T."/>
            <person name="Kuroki Y."/>
            <person name="Toyoda A."/>
            <person name="Suzuki Y."/>
            <person name="Hashimoto A."/>
            <person name="Yamaguchi K."/>
            <person name="Sugano A."/>
            <person name="Kohara Y."/>
            <person name="Fujiyama A."/>
            <person name="Anterola A."/>
            <person name="Aoki S."/>
            <person name="Ashton N."/>
            <person name="Barbazuk W.B."/>
            <person name="Barker E."/>
            <person name="Bennetzen J."/>
            <person name="Bezanilla M."/>
            <person name="Blankenship R."/>
            <person name="Cho S.H."/>
            <person name="Dutcher S."/>
            <person name="Estelle M."/>
            <person name="Fawcett J.A."/>
            <person name="Gundlach H."/>
            <person name="Hanada K."/>
            <person name="Heyl A."/>
            <person name="Hicks K.A."/>
            <person name="Hugh J."/>
            <person name="Lohr M."/>
            <person name="Mayer K."/>
            <person name="Melkozernov A."/>
            <person name="Murata T."/>
            <person name="Nelson D."/>
            <person name="Pils B."/>
            <person name="Prigge M."/>
            <person name="Reiss B."/>
            <person name="Renner T."/>
            <person name="Rombauts S."/>
            <person name="Rushton P."/>
            <person name="Sanderfoot A."/>
            <person name="Schween G."/>
            <person name="Shiu S.-H."/>
            <person name="Stueber K."/>
            <person name="Theodoulou F.L."/>
            <person name="Tu H."/>
            <person name="Van de Peer Y."/>
            <person name="Verrier P.J."/>
            <person name="Waters E."/>
            <person name="Wood A."/>
            <person name="Yang L."/>
            <person name="Cove D."/>
            <person name="Cuming A."/>
            <person name="Hasebe M."/>
            <person name="Lucas S."/>
            <person name="Mishler D.B."/>
            <person name="Reski R."/>
            <person name="Grigoriev I."/>
            <person name="Quatrano R.S."/>
            <person name="Boore J.L."/>
        </authorList>
    </citation>
    <scope>NUCLEOTIDE SEQUENCE [LARGE SCALE GENOMIC DNA]</scope>
    <source>
        <strain evidence="3 4">cv. Gransden 2004</strain>
    </source>
</reference>
<accession>A0A2K1IEG4</accession>
<keyword evidence="4" id="KW-1185">Reference proteome</keyword>
<reference evidence="3" key="3">
    <citation type="submission" date="2020-12" db="UniProtKB">
        <authorList>
            <consortium name="EnsemblPlants"/>
        </authorList>
    </citation>
    <scope>IDENTIFICATION</scope>
</reference>
<dbReference type="AlphaFoldDB" id="A0A2K1IEG4"/>
<feature type="transmembrane region" description="Helical" evidence="1">
    <location>
        <begin position="96"/>
        <end position="114"/>
    </location>
</feature>
<dbReference type="EnsemblPlants" id="Pp3c25_10461V3.1">
    <property type="protein sequence ID" value="Pp3c25_10461V3.1"/>
    <property type="gene ID" value="Pp3c25_10461"/>
</dbReference>
<reference evidence="2 4" key="2">
    <citation type="journal article" date="2018" name="Plant J.">
        <title>The Physcomitrella patens chromosome-scale assembly reveals moss genome structure and evolution.</title>
        <authorList>
            <person name="Lang D."/>
            <person name="Ullrich K.K."/>
            <person name="Murat F."/>
            <person name="Fuchs J."/>
            <person name="Jenkins J."/>
            <person name="Haas F.B."/>
            <person name="Piednoel M."/>
            <person name="Gundlach H."/>
            <person name="Van Bel M."/>
            <person name="Meyberg R."/>
            <person name="Vives C."/>
            <person name="Morata J."/>
            <person name="Symeonidi A."/>
            <person name="Hiss M."/>
            <person name="Muchero W."/>
            <person name="Kamisugi Y."/>
            <person name="Saleh O."/>
            <person name="Blanc G."/>
            <person name="Decker E.L."/>
            <person name="van Gessel N."/>
            <person name="Grimwood J."/>
            <person name="Hayes R.D."/>
            <person name="Graham S.W."/>
            <person name="Gunter L.E."/>
            <person name="McDaniel S.F."/>
            <person name="Hoernstein S.N.W."/>
            <person name="Larsson A."/>
            <person name="Li F.W."/>
            <person name="Perroud P.F."/>
            <person name="Phillips J."/>
            <person name="Ranjan P."/>
            <person name="Rokshar D.S."/>
            <person name="Rothfels C.J."/>
            <person name="Schneider L."/>
            <person name="Shu S."/>
            <person name="Stevenson D.W."/>
            <person name="Thummler F."/>
            <person name="Tillich M."/>
            <person name="Villarreal Aguilar J.C."/>
            <person name="Widiez T."/>
            <person name="Wong G.K."/>
            <person name="Wymore A."/>
            <person name="Zhang Y."/>
            <person name="Zimmer A.D."/>
            <person name="Quatrano R.S."/>
            <person name="Mayer K.F.X."/>
            <person name="Goodstein D."/>
            <person name="Casacuberta J.M."/>
            <person name="Vandepoele K."/>
            <person name="Reski R."/>
            <person name="Cuming A.C."/>
            <person name="Tuskan G.A."/>
            <person name="Maumus F."/>
            <person name="Salse J."/>
            <person name="Schmutz J."/>
            <person name="Rensing S.A."/>
        </authorList>
    </citation>
    <scope>NUCLEOTIDE SEQUENCE [LARGE SCALE GENOMIC DNA]</scope>
    <source>
        <strain evidence="3 4">cv. Gransden 2004</strain>
    </source>
</reference>
<dbReference type="Proteomes" id="UP000006727">
    <property type="component" value="Chromosome 25"/>
</dbReference>
<keyword evidence="1" id="KW-0812">Transmembrane</keyword>
<dbReference type="Gramene" id="Pp3c25_10461V3.1">
    <property type="protein sequence ID" value="Pp3c25_10461V3.1"/>
    <property type="gene ID" value="Pp3c25_10461"/>
</dbReference>